<evidence type="ECO:0000259" key="1">
    <source>
        <dbReference type="PROSITE" id="PS51724"/>
    </source>
</evidence>
<dbReference type="InterPro" id="IPR011990">
    <property type="entry name" value="TPR-like_helical_dom_sf"/>
</dbReference>
<dbReference type="SUPFAM" id="SSF110997">
    <property type="entry name" value="Sporulation related repeat"/>
    <property type="match status" value="1"/>
</dbReference>
<organism evidence="2 3">
    <name type="scientific">Sedimenticola thiotaurini</name>
    <dbReference type="NCBI Taxonomy" id="1543721"/>
    <lineage>
        <taxon>Bacteria</taxon>
        <taxon>Pseudomonadati</taxon>
        <taxon>Pseudomonadota</taxon>
        <taxon>Gammaproteobacteria</taxon>
        <taxon>Chromatiales</taxon>
        <taxon>Sedimenticolaceae</taxon>
        <taxon>Sedimenticola</taxon>
    </lineage>
</organism>
<dbReference type="SMART" id="SM00671">
    <property type="entry name" value="SEL1"/>
    <property type="match status" value="3"/>
</dbReference>
<dbReference type="Pfam" id="PF08238">
    <property type="entry name" value="Sel1"/>
    <property type="match status" value="3"/>
</dbReference>
<sequence length="368" mass="41494">MKPGRLQSLFIVAMMLWNGAISGALDPIQQGYAAFERKQWRDAYEYWVPEADKGDARAQYYLSILFSKGLGVEQSQETALTFLTLSAEGGFPPAQYHLGNNFQHGEWIEQDSERALFWWKQAAEQQFITAQLKMGAIYYLGRGVDKDLDKATEWYRQAAKNGSPQAVETLTRLGVTDIEQPRAAVFSFSTAAEIHQAVVSPAAMNTVIFDEPAKFAMESGDNKNKILPVQLSYRLQDQLISAKDAAVRESALVALKESSASSGPQTSVTVDGQDDMEWIAHQPAENFTLQLFSSDKQESAERVARTLKSDWRVILFPFGRYGYRWYGVLAGSFETMAQATQARQVLVEQNKLETPWIRRFRSITKRDD</sequence>
<dbReference type="Gene3D" id="1.25.40.10">
    <property type="entry name" value="Tetratricopeptide repeat domain"/>
    <property type="match status" value="1"/>
</dbReference>
<protein>
    <recommendedName>
        <fullName evidence="1">SPOR domain-containing protein</fullName>
    </recommendedName>
</protein>
<dbReference type="SUPFAM" id="SSF81901">
    <property type="entry name" value="HCP-like"/>
    <property type="match status" value="1"/>
</dbReference>
<dbReference type="InterPro" id="IPR050767">
    <property type="entry name" value="Sel1_AlgK"/>
</dbReference>
<gene>
    <name evidence="2" type="ORF">FHK82_10645</name>
</gene>
<dbReference type="PANTHER" id="PTHR11102:SF160">
    <property type="entry name" value="ERAD-ASSOCIATED E3 UBIQUITIN-PROTEIN LIGASE COMPONENT HRD3"/>
    <property type="match status" value="1"/>
</dbReference>
<dbReference type="Proteomes" id="UP000317355">
    <property type="component" value="Unassembled WGS sequence"/>
</dbReference>
<name>A0A558CZQ3_9GAMM</name>
<proteinExistence type="predicted"/>
<comment type="caution">
    <text evidence="2">The sequence shown here is derived from an EMBL/GenBank/DDBJ whole genome shotgun (WGS) entry which is preliminary data.</text>
</comment>
<evidence type="ECO:0000313" key="3">
    <source>
        <dbReference type="Proteomes" id="UP000317355"/>
    </source>
</evidence>
<dbReference type="GO" id="GO:0042834">
    <property type="term" value="F:peptidoglycan binding"/>
    <property type="evidence" value="ECO:0007669"/>
    <property type="project" value="InterPro"/>
</dbReference>
<dbReference type="InterPro" id="IPR036680">
    <property type="entry name" value="SPOR-like_sf"/>
</dbReference>
<feature type="domain" description="SPOR" evidence="1">
    <location>
        <begin position="281"/>
        <end position="359"/>
    </location>
</feature>
<dbReference type="PANTHER" id="PTHR11102">
    <property type="entry name" value="SEL-1-LIKE PROTEIN"/>
    <property type="match status" value="1"/>
</dbReference>
<dbReference type="Gene3D" id="3.30.70.1070">
    <property type="entry name" value="Sporulation related repeat"/>
    <property type="match status" value="1"/>
</dbReference>
<dbReference type="InterPro" id="IPR007730">
    <property type="entry name" value="SPOR-like_dom"/>
</dbReference>
<dbReference type="InterPro" id="IPR006597">
    <property type="entry name" value="Sel1-like"/>
</dbReference>
<accession>A0A558CZQ3</accession>
<evidence type="ECO:0000313" key="2">
    <source>
        <dbReference type="EMBL" id="TVT54225.1"/>
    </source>
</evidence>
<dbReference type="Pfam" id="PF05036">
    <property type="entry name" value="SPOR"/>
    <property type="match status" value="1"/>
</dbReference>
<reference evidence="2 3" key="1">
    <citation type="submission" date="2019-07" db="EMBL/GenBank/DDBJ databases">
        <title>The pathways for chlorine oxyanion respiration interact through the shared metabolite chlorate.</title>
        <authorList>
            <person name="Barnum T.P."/>
            <person name="Cheng Y."/>
            <person name="Hill K.A."/>
            <person name="Lucas L.N."/>
            <person name="Carlson H.K."/>
            <person name="Coates J.D."/>
        </authorList>
    </citation>
    <scope>NUCLEOTIDE SEQUENCE [LARGE SCALE GENOMIC DNA]</scope>
    <source>
        <strain evidence="2">BK-3</strain>
    </source>
</reference>
<dbReference type="EMBL" id="VMRY01000042">
    <property type="protein sequence ID" value="TVT54225.1"/>
    <property type="molecule type" value="Genomic_DNA"/>
</dbReference>
<dbReference type="AlphaFoldDB" id="A0A558CZQ3"/>
<dbReference type="PROSITE" id="PS51724">
    <property type="entry name" value="SPOR"/>
    <property type="match status" value="1"/>
</dbReference>